<evidence type="ECO:0000313" key="3">
    <source>
        <dbReference type="Proteomes" id="UP000241394"/>
    </source>
</evidence>
<name>A0A2R6QD28_ACTCC</name>
<dbReference type="OMA" id="FASGHCY"/>
<dbReference type="SMART" id="SM00743">
    <property type="entry name" value="Agenet"/>
    <property type="match status" value="3"/>
</dbReference>
<reference evidence="2 3" key="1">
    <citation type="submission" date="2017-07" db="EMBL/GenBank/DDBJ databases">
        <title>An improved, manually edited Actinidia chinensis var. chinensis (kiwifruit) genome highlights the challenges associated with draft genomes and gene prediction in plants.</title>
        <authorList>
            <person name="Pilkington S."/>
            <person name="Crowhurst R."/>
            <person name="Hilario E."/>
            <person name="Nardozza S."/>
            <person name="Fraser L."/>
            <person name="Peng Y."/>
            <person name="Gunaseelan K."/>
            <person name="Simpson R."/>
            <person name="Tahir J."/>
            <person name="Deroles S."/>
            <person name="Templeton K."/>
            <person name="Luo Z."/>
            <person name="Davy M."/>
            <person name="Cheng C."/>
            <person name="Mcneilage M."/>
            <person name="Scaglione D."/>
            <person name="Liu Y."/>
            <person name="Zhang Q."/>
            <person name="Datson P."/>
            <person name="De Silva N."/>
            <person name="Gardiner S."/>
            <person name="Bassett H."/>
            <person name="Chagne D."/>
            <person name="Mccallum J."/>
            <person name="Dzierzon H."/>
            <person name="Deng C."/>
            <person name="Wang Y.-Y."/>
            <person name="Barron N."/>
            <person name="Manako K."/>
            <person name="Bowen J."/>
            <person name="Foster T."/>
            <person name="Erridge Z."/>
            <person name="Tiffin H."/>
            <person name="Waite C."/>
            <person name="Davies K."/>
            <person name="Grierson E."/>
            <person name="Laing W."/>
            <person name="Kirk R."/>
            <person name="Chen X."/>
            <person name="Wood M."/>
            <person name="Montefiori M."/>
            <person name="Brummell D."/>
            <person name="Schwinn K."/>
            <person name="Catanach A."/>
            <person name="Fullerton C."/>
            <person name="Li D."/>
            <person name="Meiyalaghan S."/>
            <person name="Nieuwenhuizen N."/>
            <person name="Read N."/>
            <person name="Prakash R."/>
            <person name="Hunter D."/>
            <person name="Zhang H."/>
            <person name="Mckenzie M."/>
            <person name="Knabel M."/>
            <person name="Harris A."/>
            <person name="Allan A."/>
            <person name="Chen A."/>
            <person name="Janssen B."/>
            <person name="Plunkett B."/>
            <person name="Dwamena C."/>
            <person name="Voogd C."/>
            <person name="Leif D."/>
            <person name="Lafferty D."/>
            <person name="Souleyre E."/>
            <person name="Varkonyi-Gasic E."/>
            <person name="Gambi F."/>
            <person name="Hanley J."/>
            <person name="Yao J.-L."/>
            <person name="Cheung J."/>
            <person name="David K."/>
            <person name="Warren B."/>
            <person name="Marsh K."/>
            <person name="Snowden K."/>
            <person name="Lin-Wang K."/>
            <person name="Brian L."/>
            <person name="Martinez-Sanchez M."/>
            <person name="Wang M."/>
            <person name="Ileperuma N."/>
            <person name="Macnee N."/>
            <person name="Campin R."/>
            <person name="Mcatee P."/>
            <person name="Drummond R."/>
            <person name="Espley R."/>
            <person name="Ireland H."/>
            <person name="Wu R."/>
            <person name="Atkinson R."/>
            <person name="Karunairetnam S."/>
            <person name="Bulley S."/>
            <person name="Chunkath S."/>
            <person name="Hanley Z."/>
            <person name="Storey R."/>
            <person name="Thrimawithana A."/>
            <person name="Thomson S."/>
            <person name="David C."/>
            <person name="Testolin R."/>
        </authorList>
    </citation>
    <scope>NUCLEOTIDE SEQUENCE [LARGE SCALE GENOMIC DNA]</scope>
    <source>
        <strain evidence="3">cv. Red5</strain>
        <tissue evidence="2">Young leaf</tissue>
    </source>
</reference>
<dbReference type="InParanoid" id="A0A2R6QD28"/>
<organism evidence="2 3">
    <name type="scientific">Actinidia chinensis var. chinensis</name>
    <name type="common">Chinese soft-hair kiwi</name>
    <dbReference type="NCBI Taxonomy" id="1590841"/>
    <lineage>
        <taxon>Eukaryota</taxon>
        <taxon>Viridiplantae</taxon>
        <taxon>Streptophyta</taxon>
        <taxon>Embryophyta</taxon>
        <taxon>Tracheophyta</taxon>
        <taxon>Spermatophyta</taxon>
        <taxon>Magnoliopsida</taxon>
        <taxon>eudicotyledons</taxon>
        <taxon>Gunneridae</taxon>
        <taxon>Pentapetalae</taxon>
        <taxon>asterids</taxon>
        <taxon>Ericales</taxon>
        <taxon>Actinidiaceae</taxon>
        <taxon>Actinidia</taxon>
    </lineage>
</organism>
<dbReference type="AlphaFoldDB" id="A0A2R6QD28"/>
<evidence type="ECO:0000313" key="2">
    <source>
        <dbReference type="EMBL" id="PSS06037.1"/>
    </source>
</evidence>
<evidence type="ECO:0000259" key="1">
    <source>
        <dbReference type="PROSITE" id="PS51038"/>
    </source>
</evidence>
<comment type="caution">
    <text evidence="2">The sequence shown here is derived from an EMBL/GenBank/DDBJ whole genome shotgun (WGS) entry which is preliminary data.</text>
</comment>
<dbReference type="InterPro" id="IPR008395">
    <property type="entry name" value="Agenet-like_dom"/>
</dbReference>
<accession>A0A2R6QD28</accession>
<dbReference type="Gramene" id="PSS06037">
    <property type="protein sequence ID" value="PSS06037"/>
    <property type="gene ID" value="CEY00_Acc19337"/>
</dbReference>
<dbReference type="GO" id="GO:0003682">
    <property type="term" value="F:chromatin binding"/>
    <property type="evidence" value="ECO:0007669"/>
    <property type="project" value="InterPro"/>
</dbReference>
<dbReference type="InterPro" id="IPR043151">
    <property type="entry name" value="BAH_sf"/>
</dbReference>
<dbReference type="PROSITE" id="PS51038">
    <property type="entry name" value="BAH"/>
    <property type="match status" value="1"/>
</dbReference>
<dbReference type="InterPro" id="IPR014002">
    <property type="entry name" value="Agenet_dom_plant"/>
</dbReference>
<dbReference type="EMBL" id="NKQK01000017">
    <property type="protein sequence ID" value="PSS06037.1"/>
    <property type="molecule type" value="Genomic_DNA"/>
</dbReference>
<gene>
    <name evidence="2" type="ORF">CEY00_Acc19337</name>
</gene>
<protein>
    <submittedName>
        <fullName evidence="2">DUF724 domain-containing protein</fullName>
    </submittedName>
</protein>
<proteinExistence type="predicted"/>
<dbReference type="Proteomes" id="UP000241394">
    <property type="component" value="Chromosome LG17"/>
</dbReference>
<sequence length="465" mass="53413">MVFASGHCYIEWKEQFVSKERGKRVVHYFLKDVSGESILAVIGTERSVRHMFYVVSEEFLNVHGAENSVHAGFRWRSRREVVYWLTSMLSKQHQQTDLSIFDSRFQFRRPLCNLVDVVFDGRVKVRWFHRNQEIKGVVSVRNPHPKEVFITPYAQVISMECVDGPAIVLTPEDYEKCLSVIPNALLARVHLCYRQFKSNRVKAFKLSKLLGYFDQPIFSCLDLDFIDNEEFSPGDGVKVSEKIELLCQDSGIRGCWFRCTVVQVSHRQMRVQYDDVKDEEGCGNLEEWVPAFRLAMPDKLGMRCPGRQTIRPALPRDQVDLAFEIGTPVDAWWSDGWWEGVVTGNVNFGVENLQVYVPSRQIIRPALPRDQVDLAFEIGTPVDAWWSDGWWEGVVTGNVNFGVENLQVYVPSENLLLNTSRKNLRVSRDWMGDHWVDIEVNHDILSAISALVSSDTMVLISSSTL</sequence>
<feature type="domain" description="BAH" evidence="1">
    <location>
        <begin position="91"/>
        <end position="207"/>
    </location>
</feature>
<dbReference type="STRING" id="1590841.A0A2R6QD28"/>
<keyword evidence="3" id="KW-1185">Reference proteome</keyword>
<dbReference type="PANTHER" id="PTHR31917:SF101">
    <property type="entry name" value="OS07G0607300 PROTEIN"/>
    <property type="match status" value="1"/>
</dbReference>
<dbReference type="CDD" id="cd20405">
    <property type="entry name" value="Tudor_Agenet_AtDUF_rpt1_3"/>
    <property type="match status" value="1"/>
</dbReference>
<dbReference type="InterPro" id="IPR001025">
    <property type="entry name" value="BAH_dom"/>
</dbReference>
<dbReference type="Gene3D" id="2.30.30.490">
    <property type="match status" value="1"/>
</dbReference>
<dbReference type="Pfam" id="PF05641">
    <property type="entry name" value="Agenet"/>
    <property type="match status" value="1"/>
</dbReference>
<dbReference type="PANTHER" id="PTHR31917">
    <property type="entry name" value="AGENET DOMAIN-CONTAINING PROTEIN-RELATED"/>
    <property type="match status" value="1"/>
</dbReference>
<reference evidence="3" key="2">
    <citation type="journal article" date="2018" name="BMC Genomics">
        <title>A manually annotated Actinidia chinensis var. chinensis (kiwifruit) genome highlights the challenges associated with draft genomes and gene prediction in plants.</title>
        <authorList>
            <person name="Pilkington S.M."/>
            <person name="Crowhurst R."/>
            <person name="Hilario E."/>
            <person name="Nardozza S."/>
            <person name="Fraser L."/>
            <person name="Peng Y."/>
            <person name="Gunaseelan K."/>
            <person name="Simpson R."/>
            <person name="Tahir J."/>
            <person name="Deroles S.C."/>
            <person name="Templeton K."/>
            <person name="Luo Z."/>
            <person name="Davy M."/>
            <person name="Cheng C."/>
            <person name="McNeilage M."/>
            <person name="Scaglione D."/>
            <person name="Liu Y."/>
            <person name="Zhang Q."/>
            <person name="Datson P."/>
            <person name="De Silva N."/>
            <person name="Gardiner S.E."/>
            <person name="Bassett H."/>
            <person name="Chagne D."/>
            <person name="McCallum J."/>
            <person name="Dzierzon H."/>
            <person name="Deng C."/>
            <person name="Wang Y.Y."/>
            <person name="Barron L."/>
            <person name="Manako K."/>
            <person name="Bowen J."/>
            <person name="Foster T.M."/>
            <person name="Erridge Z.A."/>
            <person name="Tiffin H."/>
            <person name="Waite C.N."/>
            <person name="Davies K.M."/>
            <person name="Grierson E.P."/>
            <person name="Laing W.A."/>
            <person name="Kirk R."/>
            <person name="Chen X."/>
            <person name="Wood M."/>
            <person name="Montefiori M."/>
            <person name="Brummell D.A."/>
            <person name="Schwinn K.E."/>
            <person name="Catanach A."/>
            <person name="Fullerton C."/>
            <person name="Li D."/>
            <person name="Meiyalaghan S."/>
            <person name="Nieuwenhuizen N."/>
            <person name="Read N."/>
            <person name="Prakash R."/>
            <person name="Hunter D."/>
            <person name="Zhang H."/>
            <person name="McKenzie M."/>
            <person name="Knabel M."/>
            <person name="Harris A."/>
            <person name="Allan A.C."/>
            <person name="Gleave A."/>
            <person name="Chen A."/>
            <person name="Janssen B.J."/>
            <person name="Plunkett B."/>
            <person name="Ampomah-Dwamena C."/>
            <person name="Voogd C."/>
            <person name="Leif D."/>
            <person name="Lafferty D."/>
            <person name="Souleyre E.J.F."/>
            <person name="Varkonyi-Gasic E."/>
            <person name="Gambi F."/>
            <person name="Hanley J."/>
            <person name="Yao J.L."/>
            <person name="Cheung J."/>
            <person name="David K.M."/>
            <person name="Warren B."/>
            <person name="Marsh K."/>
            <person name="Snowden K.C."/>
            <person name="Lin-Wang K."/>
            <person name="Brian L."/>
            <person name="Martinez-Sanchez M."/>
            <person name="Wang M."/>
            <person name="Ileperuma N."/>
            <person name="Macnee N."/>
            <person name="Campin R."/>
            <person name="McAtee P."/>
            <person name="Drummond R.S.M."/>
            <person name="Espley R.V."/>
            <person name="Ireland H.S."/>
            <person name="Wu R."/>
            <person name="Atkinson R.G."/>
            <person name="Karunairetnam S."/>
            <person name="Bulley S."/>
            <person name="Chunkath S."/>
            <person name="Hanley Z."/>
            <person name="Storey R."/>
            <person name="Thrimawithana A.H."/>
            <person name="Thomson S."/>
            <person name="David C."/>
            <person name="Testolin R."/>
            <person name="Huang H."/>
            <person name="Hellens R.P."/>
            <person name="Schaffer R.J."/>
        </authorList>
    </citation>
    <scope>NUCLEOTIDE SEQUENCE [LARGE SCALE GENOMIC DNA]</scope>
    <source>
        <strain evidence="3">cv. Red5</strain>
    </source>
</reference>
<dbReference type="OrthoDB" id="1883212at2759"/>